<evidence type="ECO:0000259" key="8">
    <source>
        <dbReference type="PROSITE" id="PS50156"/>
    </source>
</evidence>
<proteinExistence type="inferred from homology"/>
<dbReference type="GO" id="GO:0030659">
    <property type="term" value="C:cytoplasmic vesicle membrane"/>
    <property type="evidence" value="ECO:0007669"/>
    <property type="project" value="TreeGrafter"/>
</dbReference>
<dbReference type="InterPro" id="IPR051697">
    <property type="entry name" value="Patched_domain-protein"/>
</dbReference>
<dbReference type="Gene3D" id="1.20.1640.10">
    <property type="entry name" value="Multidrug efflux transporter AcrB transmembrane domain"/>
    <property type="match status" value="2"/>
</dbReference>
<dbReference type="PANTHER" id="PTHR10796">
    <property type="entry name" value="PATCHED-RELATED"/>
    <property type="match status" value="1"/>
</dbReference>
<feature type="transmembrane region" description="Helical" evidence="7">
    <location>
        <begin position="811"/>
        <end position="832"/>
    </location>
</feature>
<dbReference type="PROSITE" id="PS50156">
    <property type="entry name" value="SSD"/>
    <property type="match status" value="1"/>
</dbReference>
<feature type="transmembrane region" description="Helical" evidence="7">
    <location>
        <begin position="838"/>
        <end position="863"/>
    </location>
</feature>
<feature type="domain" description="SSD" evidence="8">
    <location>
        <begin position="269"/>
        <end position="428"/>
    </location>
</feature>
<name>A0A1I8EFV7_WUCBA</name>
<sequence>MRITSVEPELRRFFQWYGEFGYQWRWFLIMSPLIITALLSLGFCRLTALTIDDPFYVFTPVYARWHREFDTFASLWPLNENKFLPGKSFEMKRFINILIKAKDGGNLLREEILNEIQRLNQWIMFNISIPTTDGKYNLTYQDLCLSYEWICGANEHISMLQERMKVGNFVELTYPRAGSKVNLSLILSGVTLNESNGTIKAAKLTQLFYFLKQEAHIVRRYSTAFSYAVEHYLLHNYKSDVISLSFSHYHSLQDGLAENAKDFTWNFLTSFSLLSIYATIFSYVLKKHPSTSIDWVRSKPYVACAGLITTLLAMCSGFGFALMLSIPYNVINTIIPFLIIAIGVDDMFVMNACWNQTDQTDTVSKRMSNMMAHAGVTISITNITDILSFAVGCHSELPGIQLFCSYACITFIFCYLYQFTFFMAFLAIMGSVEMNQRHCLLFYKVDQQYVKKEIINSARFCNSRNDYDNSLQCSSTDSGSDISYRSGISTQSNGSSLKTAIKTLSLIIAVDELCNQKPTEMVDADNNCFTEGLCIPTVSHLKTQPIEKKENTWTQYFFGHIYAQFILRKECAILTCIFYCIYIAVAVVGCLNYSEGLEPENLVTNNHYTSHYFADLKNFWVRGTQLHVAVLHPPNLTDPIQRGKIMAVVQAFENTEYTLGRDGTIFFLLEYLNYLDEVNAELENTERIWNTKLLSWLKYTGGSNQWATDIHFNENGTFQAFRFQIAMQNTVSANQHKNAAQKLREIADRQPFKIEVFHETFPFADQYIIIVPSTIRSIIISLICMATVAIILVPSLAPLRCRNFYVEFKMGALIIISIISINTGIFGYMTFWGVHLDAVSMISIIMSIGFAVDLSSHITYAFVTATGSSRERVIHALESLGWPIFQGAASTIAGVSVLYTVNAYIILTFFKTIWLTMVIGLLHGLFQFQLTKKGRNLKAVGQTYSWPVLQMTKNEEVK</sequence>
<feature type="transmembrane region" description="Helical" evidence="7">
    <location>
        <begin position="571"/>
        <end position="594"/>
    </location>
</feature>
<dbReference type="GO" id="GO:0005886">
    <property type="term" value="C:plasma membrane"/>
    <property type="evidence" value="ECO:0007669"/>
    <property type="project" value="TreeGrafter"/>
</dbReference>
<dbReference type="InterPro" id="IPR003392">
    <property type="entry name" value="PTHD_SSD"/>
</dbReference>
<organism evidence="9">
    <name type="scientific">Wuchereria bancrofti</name>
    <dbReference type="NCBI Taxonomy" id="6293"/>
    <lineage>
        <taxon>Eukaryota</taxon>
        <taxon>Metazoa</taxon>
        <taxon>Ecdysozoa</taxon>
        <taxon>Nematoda</taxon>
        <taxon>Chromadorea</taxon>
        <taxon>Rhabditida</taxon>
        <taxon>Spirurina</taxon>
        <taxon>Spiruromorpha</taxon>
        <taxon>Filarioidea</taxon>
        <taxon>Onchocercidae</taxon>
        <taxon>Wuchereria</taxon>
    </lineage>
</organism>
<feature type="transmembrane region" description="Helical" evidence="7">
    <location>
        <begin position="301"/>
        <end position="324"/>
    </location>
</feature>
<keyword evidence="4 7" id="KW-1133">Transmembrane helix</keyword>
<evidence type="ECO:0000256" key="2">
    <source>
        <dbReference type="ARBA" id="ARBA00005585"/>
    </source>
</evidence>
<feature type="transmembrane region" description="Helical" evidence="7">
    <location>
        <begin position="403"/>
        <end position="428"/>
    </location>
</feature>
<protein>
    <submittedName>
        <fullName evidence="9">SSD domain-containing protein</fullName>
    </submittedName>
</protein>
<dbReference type="GO" id="GO:0006897">
    <property type="term" value="P:endocytosis"/>
    <property type="evidence" value="ECO:0007669"/>
    <property type="project" value="TreeGrafter"/>
</dbReference>
<dbReference type="GO" id="GO:0018996">
    <property type="term" value="P:molting cycle, collagen and cuticulin-based cuticle"/>
    <property type="evidence" value="ECO:0007669"/>
    <property type="project" value="TreeGrafter"/>
</dbReference>
<evidence type="ECO:0000256" key="6">
    <source>
        <dbReference type="ARBA" id="ARBA00023180"/>
    </source>
</evidence>
<evidence type="ECO:0000313" key="9">
    <source>
        <dbReference type="WBParaSite" id="maker-PairedContig_1909-snap-gene-2.9-mRNA-1"/>
    </source>
</evidence>
<dbReference type="PANTHER" id="PTHR10796:SF193">
    <property type="entry name" value="SSD DOMAIN-CONTAINING PROTEIN"/>
    <property type="match status" value="1"/>
</dbReference>
<feature type="transmembrane region" description="Helical" evidence="7">
    <location>
        <begin position="913"/>
        <end position="930"/>
    </location>
</feature>
<keyword evidence="6" id="KW-0325">Glycoprotein</keyword>
<comment type="subcellular location">
    <subcellularLocation>
        <location evidence="1">Membrane</location>
        <topology evidence="1">Multi-pass membrane protein</topology>
    </subcellularLocation>
</comment>
<dbReference type="WBParaSite" id="maker-PairedContig_1909-snap-gene-2.9-mRNA-1">
    <property type="protein sequence ID" value="maker-PairedContig_1909-snap-gene-2.9-mRNA-1"/>
    <property type="gene ID" value="maker-PairedContig_1909-snap-gene-2.9"/>
</dbReference>
<dbReference type="Pfam" id="PF02460">
    <property type="entry name" value="Patched"/>
    <property type="match status" value="1"/>
</dbReference>
<dbReference type="SUPFAM" id="SSF82866">
    <property type="entry name" value="Multidrug efflux transporter AcrB transmembrane domain"/>
    <property type="match status" value="2"/>
</dbReference>
<dbReference type="AlphaFoldDB" id="A0A1I8EFV7"/>
<reference evidence="9" key="1">
    <citation type="submission" date="2016-11" db="UniProtKB">
        <authorList>
            <consortium name="WormBaseParasite"/>
        </authorList>
    </citation>
    <scope>IDENTIFICATION</scope>
    <source>
        <strain evidence="9">pt0022</strain>
    </source>
</reference>
<feature type="transmembrane region" description="Helical" evidence="7">
    <location>
        <begin position="370"/>
        <end position="391"/>
    </location>
</feature>
<feature type="transmembrane region" description="Helical" evidence="7">
    <location>
        <begin position="263"/>
        <end position="285"/>
    </location>
</feature>
<evidence type="ECO:0000256" key="5">
    <source>
        <dbReference type="ARBA" id="ARBA00023136"/>
    </source>
</evidence>
<feature type="transmembrane region" description="Helical" evidence="7">
    <location>
        <begin position="778"/>
        <end position="799"/>
    </location>
</feature>
<evidence type="ECO:0000256" key="7">
    <source>
        <dbReference type="SAM" id="Phobius"/>
    </source>
</evidence>
<evidence type="ECO:0000256" key="4">
    <source>
        <dbReference type="ARBA" id="ARBA00022989"/>
    </source>
</evidence>
<keyword evidence="5 7" id="KW-0472">Membrane</keyword>
<feature type="transmembrane region" description="Helical" evidence="7">
    <location>
        <begin position="884"/>
        <end position="907"/>
    </location>
</feature>
<comment type="similarity">
    <text evidence="2">Belongs to the patched family.</text>
</comment>
<evidence type="ECO:0000256" key="1">
    <source>
        <dbReference type="ARBA" id="ARBA00004141"/>
    </source>
</evidence>
<feature type="transmembrane region" description="Helical" evidence="7">
    <location>
        <begin position="330"/>
        <end position="349"/>
    </location>
</feature>
<dbReference type="InterPro" id="IPR000731">
    <property type="entry name" value="SSD"/>
</dbReference>
<evidence type="ECO:0000256" key="3">
    <source>
        <dbReference type="ARBA" id="ARBA00022692"/>
    </source>
</evidence>
<keyword evidence="3 7" id="KW-0812">Transmembrane</keyword>
<accession>A0A1I8EFV7</accession>
<feature type="transmembrane region" description="Helical" evidence="7">
    <location>
        <begin position="21"/>
        <end position="43"/>
    </location>
</feature>